<dbReference type="Gene3D" id="1.10.10.10">
    <property type="entry name" value="Winged helix-like DNA-binding domain superfamily/Winged helix DNA-binding domain"/>
    <property type="match status" value="1"/>
</dbReference>
<dbReference type="AlphaFoldDB" id="A0A318T2H4"/>
<dbReference type="InterPro" id="IPR005119">
    <property type="entry name" value="LysR_subst-bd"/>
</dbReference>
<keyword evidence="3" id="KW-0238">DNA-binding</keyword>
<evidence type="ECO:0000259" key="5">
    <source>
        <dbReference type="PROSITE" id="PS50931"/>
    </source>
</evidence>
<dbReference type="InterPro" id="IPR036390">
    <property type="entry name" value="WH_DNA-bd_sf"/>
</dbReference>
<evidence type="ECO:0000256" key="4">
    <source>
        <dbReference type="ARBA" id="ARBA00023163"/>
    </source>
</evidence>
<name>A0A318T2H4_9HYPH</name>
<dbReference type="EMBL" id="QJTF01000006">
    <property type="protein sequence ID" value="PYE88708.1"/>
    <property type="molecule type" value="Genomic_DNA"/>
</dbReference>
<comment type="similarity">
    <text evidence="1">Belongs to the LysR transcriptional regulatory family.</text>
</comment>
<dbReference type="PROSITE" id="PS50931">
    <property type="entry name" value="HTH_LYSR"/>
    <property type="match status" value="1"/>
</dbReference>
<dbReference type="OrthoDB" id="9786526at2"/>
<evidence type="ECO:0000256" key="2">
    <source>
        <dbReference type="ARBA" id="ARBA00023015"/>
    </source>
</evidence>
<keyword evidence="7" id="KW-1185">Reference proteome</keyword>
<gene>
    <name evidence="6" type="ORF">C7477_10678</name>
</gene>
<evidence type="ECO:0000256" key="3">
    <source>
        <dbReference type="ARBA" id="ARBA00023125"/>
    </source>
</evidence>
<dbReference type="SUPFAM" id="SSF53850">
    <property type="entry name" value="Periplasmic binding protein-like II"/>
    <property type="match status" value="1"/>
</dbReference>
<dbReference type="CDD" id="cd08422">
    <property type="entry name" value="PBP2_CrgA_like"/>
    <property type="match status" value="1"/>
</dbReference>
<protein>
    <submittedName>
        <fullName evidence="6">LysR family transcriptional regulator for bpeEF and oprC</fullName>
    </submittedName>
</protein>
<dbReference type="InterPro" id="IPR000847">
    <property type="entry name" value="LysR_HTH_N"/>
</dbReference>
<dbReference type="PANTHER" id="PTHR30537">
    <property type="entry name" value="HTH-TYPE TRANSCRIPTIONAL REGULATOR"/>
    <property type="match status" value="1"/>
</dbReference>
<dbReference type="GO" id="GO:0043565">
    <property type="term" value="F:sequence-specific DNA binding"/>
    <property type="evidence" value="ECO:0007669"/>
    <property type="project" value="TreeGrafter"/>
</dbReference>
<proteinExistence type="inferred from homology"/>
<dbReference type="GO" id="GO:0003700">
    <property type="term" value="F:DNA-binding transcription factor activity"/>
    <property type="evidence" value="ECO:0007669"/>
    <property type="project" value="InterPro"/>
</dbReference>
<dbReference type="Gene3D" id="3.40.190.290">
    <property type="match status" value="1"/>
</dbReference>
<evidence type="ECO:0000313" key="7">
    <source>
        <dbReference type="Proteomes" id="UP000247454"/>
    </source>
</evidence>
<dbReference type="Proteomes" id="UP000247454">
    <property type="component" value="Unassembled WGS sequence"/>
</dbReference>
<dbReference type="SUPFAM" id="SSF46785">
    <property type="entry name" value="Winged helix' DNA-binding domain"/>
    <property type="match status" value="1"/>
</dbReference>
<dbReference type="Pfam" id="PF00126">
    <property type="entry name" value="HTH_1"/>
    <property type="match status" value="1"/>
</dbReference>
<organism evidence="6 7">
    <name type="scientific">Phyllobacterium leguminum</name>
    <dbReference type="NCBI Taxonomy" id="314237"/>
    <lineage>
        <taxon>Bacteria</taxon>
        <taxon>Pseudomonadati</taxon>
        <taxon>Pseudomonadota</taxon>
        <taxon>Alphaproteobacteria</taxon>
        <taxon>Hyphomicrobiales</taxon>
        <taxon>Phyllobacteriaceae</taxon>
        <taxon>Phyllobacterium</taxon>
    </lineage>
</organism>
<evidence type="ECO:0000256" key="1">
    <source>
        <dbReference type="ARBA" id="ARBA00009437"/>
    </source>
</evidence>
<dbReference type="InterPro" id="IPR058163">
    <property type="entry name" value="LysR-type_TF_proteobact-type"/>
</dbReference>
<dbReference type="Pfam" id="PF03466">
    <property type="entry name" value="LysR_substrate"/>
    <property type="match status" value="1"/>
</dbReference>
<evidence type="ECO:0000313" key="6">
    <source>
        <dbReference type="EMBL" id="PYE88708.1"/>
    </source>
</evidence>
<keyword evidence="4" id="KW-0804">Transcription</keyword>
<dbReference type="PRINTS" id="PR00039">
    <property type="entry name" value="HTHLYSR"/>
</dbReference>
<dbReference type="InterPro" id="IPR036388">
    <property type="entry name" value="WH-like_DNA-bd_sf"/>
</dbReference>
<dbReference type="GO" id="GO:0006351">
    <property type="term" value="P:DNA-templated transcription"/>
    <property type="evidence" value="ECO:0007669"/>
    <property type="project" value="TreeGrafter"/>
</dbReference>
<dbReference type="PANTHER" id="PTHR30537:SF5">
    <property type="entry name" value="HTH-TYPE TRANSCRIPTIONAL ACTIVATOR TTDR-RELATED"/>
    <property type="match status" value="1"/>
</dbReference>
<dbReference type="FunFam" id="1.10.10.10:FF:000001">
    <property type="entry name" value="LysR family transcriptional regulator"/>
    <property type="match status" value="1"/>
</dbReference>
<accession>A0A318T2H4</accession>
<dbReference type="RefSeq" id="WP_110750632.1">
    <property type="nucleotide sequence ID" value="NZ_QJTF01000006.1"/>
</dbReference>
<keyword evidence="2" id="KW-0805">Transcription regulation</keyword>
<comment type="caution">
    <text evidence="6">The sequence shown here is derived from an EMBL/GenBank/DDBJ whole genome shotgun (WGS) entry which is preliminary data.</text>
</comment>
<sequence length="302" mass="32824">MDRFSSLQLFVRVVERGSFTHVGRELGLGQPAVSKQIAALEAHLGTQLLSRTSRGLHPTAAGQDFYESAIRILHDLEEAELRIGQNNVSPAGVVRLATPPALGRMYIIPRLPAFFARYPDVSIDLSVAERRVDLVREGIDIALRVGPLADSTLVARKIGDLHMMAAATPAYLEQYGTPSSPADLRSHNLIVSQNQGATQPWKFNGPDGLILFEPEGNFRTNDAGDQRAAVLAGLGIAYAGRAMFEADLRAGKMVPILEDFAPAPSPIHVICASGRRMPQRFRVVIDFLAKMCAEEPALRLAP</sequence>
<reference evidence="6 7" key="1">
    <citation type="submission" date="2018-06" db="EMBL/GenBank/DDBJ databases">
        <title>Genomic Encyclopedia of Type Strains, Phase III (KMG-III): the genomes of soil and plant-associated and newly described type strains.</title>
        <authorList>
            <person name="Whitman W."/>
        </authorList>
    </citation>
    <scope>NUCLEOTIDE SEQUENCE [LARGE SCALE GENOMIC DNA]</scope>
    <source>
        <strain evidence="6 7">ORS 1419</strain>
    </source>
</reference>
<feature type="domain" description="HTH lysR-type" evidence="5">
    <location>
        <begin position="1"/>
        <end position="59"/>
    </location>
</feature>